<dbReference type="Gene3D" id="3.10.180.10">
    <property type="entry name" value="2,3-Dihydroxybiphenyl 1,2-Dioxygenase, domain 1"/>
    <property type="match status" value="1"/>
</dbReference>
<proteinExistence type="predicted"/>
<sequence length="140" mass="14961">MKTPQLSPYLTFNGNCREAMTFYHQCLGGELQVQTFAETPAAGHVTPDAQHGVMHACLSSESLVLFGSDAGMQQVTPGNSVALALNFSSPEGIAAAFASLGQGGSVTMPLEDTFWGATFGMLTDRFGTNWMFNYDKKPAQ</sequence>
<dbReference type="EMBL" id="JAJADQ010000001">
    <property type="protein sequence ID" value="MCB2376404.1"/>
    <property type="molecule type" value="Genomic_DNA"/>
</dbReference>
<organism evidence="2 3">
    <name type="scientific">Hymenobacter nitidus</name>
    <dbReference type="NCBI Taxonomy" id="2880929"/>
    <lineage>
        <taxon>Bacteria</taxon>
        <taxon>Pseudomonadati</taxon>
        <taxon>Bacteroidota</taxon>
        <taxon>Cytophagia</taxon>
        <taxon>Cytophagales</taxon>
        <taxon>Hymenobacteraceae</taxon>
        <taxon>Hymenobacter</taxon>
    </lineage>
</organism>
<dbReference type="InterPro" id="IPR004360">
    <property type="entry name" value="Glyas_Fos-R_dOase_dom"/>
</dbReference>
<dbReference type="PANTHER" id="PTHR33990:SF1">
    <property type="entry name" value="PROTEIN YJDN"/>
    <property type="match status" value="1"/>
</dbReference>
<feature type="domain" description="Glyoxalase/fosfomycin resistance/dioxygenase" evidence="1">
    <location>
        <begin position="11"/>
        <end position="132"/>
    </location>
</feature>
<reference evidence="2" key="1">
    <citation type="submission" date="2021-10" db="EMBL/GenBank/DDBJ databases">
        <authorList>
            <person name="Dean J.D."/>
            <person name="Kim M.K."/>
            <person name="Newey C.N."/>
            <person name="Stoker T.S."/>
            <person name="Thompson D.W."/>
            <person name="Grose J.H."/>
        </authorList>
    </citation>
    <scope>NUCLEOTIDE SEQUENCE</scope>
    <source>
        <strain evidence="2">BT635</strain>
    </source>
</reference>
<protein>
    <submittedName>
        <fullName evidence="2">VOC family protein</fullName>
    </submittedName>
</protein>
<gene>
    <name evidence="2" type="ORF">LGH70_02350</name>
</gene>
<dbReference type="SUPFAM" id="SSF54593">
    <property type="entry name" value="Glyoxalase/Bleomycin resistance protein/Dihydroxybiphenyl dioxygenase"/>
    <property type="match status" value="1"/>
</dbReference>
<dbReference type="InterPro" id="IPR029068">
    <property type="entry name" value="Glyas_Bleomycin-R_OHBP_Dase"/>
</dbReference>
<accession>A0ABS8ABJ4</accession>
<dbReference type="InterPro" id="IPR028973">
    <property type="entry name" value="PhnB-like"/>
</dbReference>
<dbReference type="PANTHER" id="PTHR33990">
    <property type="entry name" value="PROTEIN YJDN-RELATED"/>
    <property type="match status" value="1"/>
</dbReference>
<dbReference type="RefSeq" id="WP_226182296.1">
    <property type="nucleotide sequence ID" value="NZ_JAJADQ010000001.1"/>
</dbReference>
<keyword evidence="3" id="KW-1185">Reference proteome</keyword>
<evidence type="ECO:0000259" key="1">
    <source>
        <dbReference type="Pfam" id="PF00903"/>
    </source>
</evidence>
<dbReference type="Proteomes" id="UP001165297">
    <property type="component" value="Unassembled WGS sequence"/>
</dbReference>
<evidence type="ECO:0000313" key="3">
    <source>
        <dbReference type="Proteomes" id="UP001165297"/>
    </source>
</evidence>
<name>A0ABS8ABJ4_9BACT</name>
<evidence type="ECO:0000313" key="2">
    <source>
        <dbReference type="EMBL" id="MCB2376404.1"/>
    </source>
</evidence>
<dbReference type="CDD" id="cd06588">
    <property type="entry name" value="PhnB_like"/>
    <property type="match status" value="1"/>
</dbReference>
<dbReference type="Pfam" id="PF00903">
    <property type="entry name" value="Glyoxalase"/>
    <property type="match status" value="1"/>
</dbReference>
<comment type="caution">
    <text evidence="2">The sequence shown here is derived from an EMBL/GenBank/DDBJ whole genome shotgun (WGS) entry which is preliminary data.</text>
</comment>